<dbReference type="AlphaFoldDB" id="V2QA11"/>
<reference evidence="3" key="1">
    <citation type="journal article" date="2014" name="Genome Announc.">
        <title>Draft genome sequences of the altered schaedler flora, a defined bacterial community from gnotobiotic mice.</title>
        <authorList>
            <person name="Wannemuehler M.J."/>
            <person name="Overstreet A.M."/>
            <person name="Ward D.V."/>
            <person name="Phillips G.J."/>
        </authorList>
    </citation>
    <scope>NUCLEOTIDE SEQUENCE</scope>
    <source>
        <strain evidence="3">ASF457</strain>
    </source>
</reference>
<dbReference type="Proteomes" id="UP000017429">
    <property type="component" value="Chromosome"/>
</dbReference>
<dbReference type="InterPro" id="IPR002201">
    <property type="entry name" value="Glyco_trans_9"/>
</dbReference>
<evidence type="ECO:0000256" key="1">
    <source>
        <dbReference type="ARBA" id="ARBA00022676"/>
    </source>
</evidence>
<reference evidence="3" key="3">
    <citation type="submission" date="2022-06" db="EMBL/GenBank/DDBJ databases">
        <title>Resources to Facilitate Use of the Altered Schaedler Flora (ASF) Mouse Model to Study Microbiome Function.</title>
        <authorList>
            <person name="Proctor A."/>
            <person name="Parvinroo S."/>
            <person name="Richie T."/>
            <person name="Jia X."/>
            <person name="Lee S.T.M."/>
            <person name="Karp P.D."/>
            <person name="Paley S."/>
            <person name="Kostic A.D."/>
            <person name="Pierre J.F."/>
            <person name="Wannemuehler M.J."/>
            <person name="Phillips G.J."/>
        </authorList>
    </citation>
    <scope>NUCLEOTIDE SEQUENCE</scope>
    <source>
        <strain evidence="3">ASF457</strain>
    </source>
</reference>
<dbReference type="Gene3D" id="3.40.50.2000">
    <property type="entry name" value="Glycogen Phosphorylase B"/>
    <property type="match status" value="2"/>
</dbReference>
<keyword evidence="4" id="KW-1185">Reference proteome</keyword>
<dbReference type="SUPFAM" id="SSF53756">
    <property type="entry name" value="UDP-Glycosyltransferase/glycogen phosphorylase"/>
    <property type="match status" value="1"/>
</dbReference>
<dbReference type="InterPro" id="IPR051199">
    <property type="entry name" value="LPS_LOS_Heptosyltrfase"/>
</dbReference>
<keyword evidence="2" id="KW-0808">Transferase</keyword>
<dbReference type="GO" id="GO:0009244">
    <property type="term" value="P:lipopolysaccharide core region biosynthetic process"/>
    <property type="evidence" value="ECO:0007669"/>
    <property type="project" value="TreeGrafter"/>
</dbReference>
<dbReference type="CDD" id="cd03789">
    <property type="entry name" value="GT9_LPS_heptosyltransferase"/>
    <property type="match status" value="1"/>
</dbReference>
<dbReference type="RefSeq" id="WP_023276658.1">
    <property type="nucleotide sequence ID" value="NZ_CP097562.1"/>
</dbReference>
<dbReference type="Pfam" id="PF01075">
    <property type="entry name" value="Glyco_transf_9"/>
    <property type="match status" value="1"/>
</dbReference>
<dbReference type="PANTHER" id="PTHR30160">
    <property type="entry name" value="TETRAACYLDISACCHARIDE 4'-KINASE-RELATED"/>
    <property type="match status" value="1"/>
</dbReference>
<sequence length="401" mass="45243">MKVDTMRFVDKYFGVPLCLIGTAIFKIFGRPKKNVKPKNILFIELSEMGSAILVDPAMQKAKKAFDADLFFLIFKKNKPSLQLLNTVDDKNIFTINADGIISLIKDTWKFLFWARKRKIDTCIDLELFSRYSGLLAGFAGADNIVAFNNFHGEGLYKGNMVTHKVMYNSHIHISKNFIAMVNALMSDKKELPYSKTKIYDSEIVLRKAEISEELKEKVAAKIQRIIPEYNGGGNKLILINPNASELLPQRRWDKNKYKDLINRILEEYKDVYVLITGAPNEKKEAEQLAHQCGDRCFSFAGAVKFSELIGLYELSKIMITNDSGPAHFAAVTSMPTIVIFGPETPALYSSLGKTRPVYANLACSPCVSAANHRKTPCKDNVCLQMITVDEVFNVFKEEYNG</sequence>
<evidence type="ECO:0000256" key="2">
    <source>
        <dbReference type="ARBA" id="ARBA00022679"/>
    </source>
</evidence>
<protein>
    <submittedName>
        <fullName evidence="3">Uncharacterized protein</fullName>
    </submittedName>
</protein>
<evidence type="ECO:0000313" key="3">
    <source>
        <dbReference type="EMBL" id="USF25019.1"/>
    </source>
</evidence>
<dbReference type="EMBL" id="CP097562">
    <property type="protein sequence ID" value="USF25019.1"/>
    <property type="molecule type" value="Genomic_DNA"/>
</dbReference>
<dbReference type="OrthoDB" id="9781892at2"/>
<dbReference type="eggNOG" id="COG0859">
    <property type="taxonomic scope" value="Bacteria"/>
</dbReference>
<organism evidence="3 4">
    <name type="scientific">Mucispirillum schaedleri ASF457</name>
    <dbReference type="NCBI Taxonomy" id="1379858"/>
    <lineage>
        <taxon>Bacteria</taxon>
        <taxon>Pseudomonadati</taxon>
        <taxon>Deferribacterota</taxon>
        <taxon>Deferribacteres</taxon>
        <taxon>Deferribacterales</taxon>
        <taxon>Mucispirillaceae</taxon>
        <taxon>Mucispirillum</taxon>
    </lineage>
</organism>
<keyword evidence="1" id="KW-0328">Glycosyltransferase</keyword>
<accession>V2QA11</accession>
<proteinExistence type="predicted"/>
<name>V2QA11_9BACT</name>
<dbReference type="GO" id="GO:0005829">
    <property type="term" value="C:cytosol"/>
    <property type="evidence" value="ECO:0007669"/>
    <property type="project" value="TreeGrafter"/>
</dbReference>
<reference evidence="3" key="2">
    <citation type="submission" date="2022-05" db="EMBL/GenBank/DDBJ databases">
        <authorList>
            <person name="Proctor A.L."/>
            <person name="Phillips G.J."/>
            <person name="Wannemuehler M.J."/>
        </authorList>
    </citation>
    <scope>NUCLEOTIDE SEQUENCE</scope>
    <source>
        <strain evidence="3">ASF457</strain>
    </source>
</reference>
<dbReference type="KEGG" id="msch:N508_002114"/>
<gene>
    <name evidence="3" type="ORF">N508_002114</name>
</gene>
<dbReference type="GO" id="GO:0008713">
    <property type="term" value="F:ADP-heptose-lipopolysaccharide heptosyltransferase activity"/>
    <property type="evidence" value="ECO:0007669"/>
    <property type="project" value="TreeGrafter"/>
</dbReference>
<evidence type="ECO:0000313" key="4">
    <source>
        <dbReference type="Proteomes" id="UP000017429"/>
    </source>
</evidence>